<evidence type="ECO:0000256" key="2">
    <source>
        <dbReference type="ARBA" id="ARBA00023140"/>
    </source>
</evidence>
<dbReference type="PANTHER" id="PTHR43684">
    <property type="match status" value="1"/>
</dbReference>
<dbReference type="Pfam" id="PF00378">
    <property type="entry name" value="ECH_1"/>
    <property type="match status" value="1"/>
</dbReference>
<dbReference type="GO" id="GO:0004165">
    <property type="term" value="F:delta(3)-delta(2)-enoyl-CoA isomerase activity"/>
    <property type="evidence" value="ECO:0007669"/>
    <property type="project" value="UniProtKB-ARBA"/>
</dbReference>
<dbReference type="SUPFAM" id="SSF52096">
    <property type="entry name" value="ClpP/crotonase"/>
    <property type="match status" value="1"/>
</dbReference>
<dbReference type="AlphaFoldDB" id="A0A0N5A6G6"/>
<dbReference type="Proteomes" id="UP000038045">
    <property type="component" value="Unplaced"/>
</dbReference>
<evidence type="ECO:0000313" key="4">
    <source>
        <dbReference type="Proteomes" id="UP000038045"/>
    </source>
</evidence>
<dbReference type="CDD" id="cd06558">
    <property type="entry name" value="crotonase-like"/>
    <property type="match status" value="1"/>
</dbReference>
<name>A0A0N5A6G6_PARTI</name>
<accession>A0A0N5A6G6</accession>
<evidence type="ECO:0000256" key="3">
    <source>
        <dbReference type="ARBA" id="ARBA00023235"/>
    </source>
</evidence>
<dbReference type="InterPro" id="IPR001753">
    <property type="entry name" value="Enoyl-CoA_hydra/iso"/>
</dbReference>
<dbReference type="STRING" id="131310.A0A0N5A6G6"/>
<dbReference type="GO" id="GO:0005777">
    <property type="term" value="C:peroxisome"/>
    <property type="evidence" value="ECO:0007669"/>
    <property type="project" value="UniProtKB-SubCell"/>
</dbReference>
<dbReference type="InterPro" id="IPR029045">
    <property type="entry name" value="ClpP/crotonase-like_dom_sf"/>
</dbReference>
<keyword evidence="3" id="KW-0413">Isomerase</keyword>
<keyword evidence="4" id="KW-1185">Reference proteome</keyword>
<comment type="subcellular location">
    <subcellularLocation>
        <location evidence="1">Peroxisome</location>
    </subcellularLocation>
</comment>
<dbReference type="InterPro" id="IPR051053">
    <property type="entry name" value="ECH/Chromodomain_protein"/>
</dbReference>
<reference evidence="5" key="1">
    <citation type="submission" date="2017-02" db="UniProtKB">
        <authorList>
            <consortium name="WormBaseParasite"/>
        </authorList>
    </citation>
    <scope>IDENTIFICATION</scope>
</reference>
<sequence length="280" mass="31891">MFSIKRALSLTSKSPTNISRASVHIPNYKLLDVKIEGPVFKIAINNLSRLNSLCLPIMVEIDDAVNRANECKDTKFTVVTGNGKYFSTGMDLKQFLDMGTEGIIKDREKNEKIFANFVDCFLNHDKVLIGAINGPAIGGAASMTSYFDYNICSEDAFFFLPFTKFAITPVDLISVYFPRIIGKIRATEMMLLEKKLTAKEALQHGLVNEVVKKEDVWKVTMERVKKFSIYESENIKAVKDVIKYDDRKNLPKKSEAEIKIFFDRLCDPKFMEAVKKHFKK</sequence>
<evidence type="ECO:0000313" key="5">
    <source>
        <dbReference type="WBParaSite" id="PTRK_0001758900.1"/>
    </source>
</evidence>
<organism evidence="4 5">
    <name type="scientific">Parastrongyloides trichosuri</name>
    <name type="common">Possum-specific nematode worm</name>
    <dbReference type="NCBI Taxonomy" id="131310"/>
    <lineage>
        <taxon>Eukaryota</taxon>
        <taxon>Metazoa</taxon>
        <taxon>Ecdysozoa</taxon>
        <taxon>Nematoda</taxon>
        <taxon>Chromadorea</taxon>
        <taxon>Rhabditida</taxon>
        <taxon>Tylenchina</taxon>
        <taxon>Panagrolaimomorpha</taxon>
        <taxon>Strongyloidoidea</taxon>
        <taxon>Strongyloididae</taxon>
        <taxon>Parastrongyloides</taxon>
    </lineage>
</organism>
<dbReference type="PANTHER" id="PTHR43684:SF1">
    <property type="entry name" value="ENOYL-COA DELTA ISOMERASE 2"/>
    <property type="match status" value="1"/>
</dbReference>
<dbReference type="WBParaSite" id="PTRK_0001758900.1">
    <property type="protein sequence ID" value="PTRK_0001758900.1"/>
    <property type="gene ID" value="PTRK_0001758900"/>
</dbReference>
<protein>
    <submittedName>
        <fullName evidence="5">ClpP/crotonase</fullName>
    </submittedName>
</protein>
<keyword evidence="2" id="KW-0576">Peroxisome</keyword>
<evidence type="ECO:0000256" key="1">
    <source>
        <dbReference type="ARBA" id="ARBA00004275"/>
    </source>
</evidence>
<proteinExistence type="predicted"/>
<dbReference type="Gene3D" id="3.90.226.10">
    <property type="entry name" value="2-enoyl-CoA Hydratase, Chain A, domain 1"/>
    <property type="match status" value="1"/>
</dbReference>